<dbReference type="InterPro" id="IPR015422">
    <property type="entry name" value="PyrdxlP-dep_Trfase_small"/>
</dbReference>
<evidence type="ECO:0000259" key="9">
    <source>
        <dbReference type="Pfam" id="PF00266"/>
    </source>
</evidence>
<comment type="catalytic activity">
    <reaction evidence="6 8">
        <text>(sulfur carrier)-H + L-cysteine = (sulfur carrier)-SH + L-alanine</text>
        <dbReference type="Rhea" id="RHEA:43892"/>
        <dbReference type="Rhea" id="RHEA-COMP:14737"/>
        <dbReference type="Rhea" id="RHEA-COMP:14739"/>
        <dbReference type="ChEBI" id="CHEBI:29917"/>
        <dbReference type="ChEBI" id="CHEBI:35235"/>
        <dbReference type="ChEBI" id="CHEBI:57972"/>
        <dbReference type="ChEBI" id="CHEBI:64428"/>
        <dbReference type="EC" id="2.8.1.7"/>
    </reaction>
</comment>
<evidence type="ECO:0000313" key="10">
    <source>
        <dbReference type="EMBL" id="GGB59299.1"/>
    </source>
</evidence>
<accession>A0ABQ1J5G9</accession>
<keyword evidence="11" id="KW-1185">Reference proteome</keyword>
<evidence type="ECO:0000256" key="5">
    <source>
        <dbReference type="ARBA" id="ARBA00022898"/>
    </source>
</evidence>
<dbReference type="RefSeq" id="WP_084393778.1">
    <property type="nucleotide sequence ID" value="NZ_BMKF01000001.1"/>
</dbReference>
<evidence type="ECO:0000256" key="1">
    <source>
        <dbReference type="ARBA" id="ARBA00001933"/>
    </source>
</evidence>
<dbReference type="InterPro" id="IPR015421">
    <property type="entry name" value="PyrdxlP-dep_Trfase_major"/>
</dbReference>
<organism evidence="10 11">
    <name type="scientific">Henriciella pelagia</name>
    <dbReference type="NCBI Taxonomy" id="1977912"/>
    <lineage>
        <taxon>Bacteria</taxon>
        <taxon>Pseudomonadati</taxon>
        <taxon>Pseudomonadota</taxon>
        <taxon>Alphaproteobacteria</taxon>
        <taxon>Hyphomonadales</taxon>
        <taxon>Hyphomonadaceae</taxon>
        <taxon>Henriciella</taxon>
    </lineage>
</organism>
<dbReference type="PROSITE" id="PS00595">
    <property type="entry name" value="AA_TRANSFER_CLASS_5"/>
    <property type="match status" value="1"/>
</dbReference>
<evidence type="ECO:0000313" key="11">
    <source>
        <dbReference type="Proteomes" id="UP000628854"/>
    </source>
</evidence>
<dbReference type="PANTHER" id="PTHR43586">
    <property type="entry name" value="CYSTEINE DESULFURASE"/>
    <property type="match status" value="1"/>
</dbReference>
<dbReference type="Gene3D" id="3.90.1150.10">
    <property type="entry name" value="Aspartate Aminotransferase, domain 1"/>
    <property type="match status" value="1"/>
</dbReference>
<dbReference type="SUPFAM" id="SSF53383">
    <property type="entry name" value="PLP-dependent transferases"/>
    <property type="match status" value="1"/>
</dbReference>
<reference evidence="11" key="1">
    <citation type="journal article" date="2019" name="Int. J. Syst. Evol. Microbiol.">
        <title>The Global Catalogue of Microorganisms (GCM) 10K type strain sequencing project: providing services to taxonomists for standard genome sequencing and annotation.</title>
        <authorList>
            <consortium name="The Broad Institute Genomics Platform"/>
            <consortium name="The Broad Institute Genome Sequencing Center for Infectious Disease"/>
            <person name="Wu L."/>
            <person name="Ma J."/>
        </authorList>
    </citation>
    <scope>NUCLEOTIDE SEQUENCE [LARGE SCALE GENOMIC DNA]</scope>
    <source>
        <strain evidence="11">CGMCC 1.15928</strain>
    </source>
</reference>
<comment type="similarity">
    <text evidence="2 8">Belongs to the class-V pyridoxal-phosphate-dependent aminotransferase family. Csd subfamily.</text>
</comment>
<evidence type="ECO:0000256" key="3">
    <source>
        <dbReference type="ARBA" id="ARBA00012239"/>
    </source>
</evidence>
<evidence type="ECO:0000256" key="8">
    <source>
        <dbReference type="RuleBase" id="RU004506"/>
    </source>
</evidence>
<dbReference type="CDD" id="cd06453">
    <property type="entry name" value="SufS_like"/>
    <property type="match status" value="1"/>
</dbReference>
<name>A0ABQ1J5G9_9PROT</name>
<dbReference type="NCBIfam" id="TIGR01979">
    <property type="entry name" value="sufS"/>
    <property type="match status" value="1"/>
</dbReference>
<comment type="cofactor">
    <cofactor evidence="1 7">
        <name>pyridoxal 5'-phosphate</name>
        <dbReference type="ChEBI" id="CHEBI:597326"/>
    </cofactor>
</comment>
<dbReference type="EMBL" id="BMKF01000001">
    <property type="protein sequence ID" value="GGB59299.1"/>
    <property type="molecule type" value="Genomic_DNA"/>
</dbReference>
<gene>
    <name evidence="10" type="ORF">GCM10011503_04690</name>
</gene>
<keyword evidence="5 8" id="KW-0663">Pyridoxal phosphate</keyword>
<protein>
    <recommendedName>
        <fullName evidence="3 8">Cysteine desulfurase</fullName>
        <ecNumber evidence="3 8">2.8.1.7</ecNumber>
    </recommendedName>
</protein>
<evidence type="ECO:0000256" key="2">
    <source>
        <dbReference type="ARBA" id="ARBA00010447"/>
    </source>
</evidence>
<dbReference type="EC" id="2.8.1.7" evidence="3 8"/>
<dbReference type="Pfam" id="PF00266">
    <property type="entry name" value="Aminotran_5"/>
    <property type="match status" value="1"/>
</dbReference>
<comment type="caution">
    <text evidence="10">The sequence shown here is derived from an EMBL/GenBank/DDBJ whole genome shotgun (WGS) entry which is preliminary data.</text>
</comment>
<proteinExistence type="inferred from homology"/>
<evidence type="ECO:0000256" key="7">
    <source>
        <dbReference type="RuleBase" id="RU004504"/>
    </source>
</evidence>
<dbReference type="InterPro" id="IPR010970">
    <property type="entry name" value="Cys_dSase_SufS"/>
</dbReference>
<dbReference type="Proteomes" id="UP000628854">
    <property type="component" value="Unassembled WGS sequence"/>
</dbReference>
<dbReference type="InterPro" id="IPR020578">
    <property type="entry name" value="Aminotrans_V_PyrdxlP_BS"/>
</dbReference>
<evidence type="ECO:0000256" key="6">
    <source>
        <dbReference type="ARBA" id="ARBA00050776"/>
    </source>
</evidence>
<dbReference type="InterPro" id="IPR015424">
    <property type="entry name" value="PyrdxlP-dep_Trfase"/>
</dbReference>
<comment type="function">
    <text evidence="8">Catalyzes the removal of elemental sulfur and selenium atoms from L-cysteine, L-cystine, L-selenocysteine, and L-selenocystine to produce L-alanine.</text>
</comment>
<sequence>MPLDIEAIRSQFPILRREVNGRPLAYLDNAASAQKPDRVLDKMSEQARTAYANVHRGLHTLANETTEAYEGARSKVQHFINAPSPETIIFTKGGTEAINLVAAGLAADISPGDEIILSVYEHHSNIVPWHFLRERHGAVLKWAPLLEDGSIDMDAFREMLGPRTRMVAIGHMSNVLGTVSDAKEITALAHEAGAQVLFDGCQAGVHLDIDVQDIDCDFYVLTAHKIYGPTGIGALYGKPEALKRLRPYQGGGEMIEIVETDRVTYNEAPHKFEAGTPPILQAIGFGEAIDWLSQFDKQAIRDHEHALYARASSELAKVNGLTEFGHAPGKGPILSFSIEGIHPHDIAQLLDRYGVAVRAGHHCAQPLMTHLGTTATARASFAVYNNDADVDAFIEALHKARGMLL</sequence>
<keyword evidence="4 8" id="KW-0808">Transferase</keyword>
<evidence type="ECO:0000256" key="4">
    <source>
        <dbReference type="ARBA" id="ARBA00022679"/>
    </source>
</evidence>
<dbReference type="Gene3D" id="3.40.640.10">
    <property type="entry name" value="Type I PLP-dependent aspartate aminotransferase-like (Major domain)"/>
    <property type="match status" value="1"/>
</dbReference>
<dbReference type="InterPro" id="IPR000192">
    <property type="entry name" value="Aminotrans_V_dom"/>
</dbReference>
<dbReference type="PANTHER" id="PTHR43586:SF8">
    <property type="entry name" value="CYSTEINE DESULFURASE 1, CHLOROPLASTIC"/>
    <property type="match status" value="1"/>
</dbReference>
<feature type="domain" description="Aminotransferase class V" evidence="9">
    <location>
        <begin position="26"/>
        <end position="393"/>
    </location>
</feature>